<dbReference type="AlphaFoldDB" id="A0AAD9N4N4"/>
<sequence>MAVEISAFMRRNSGLTLRTPSQLSTARGRVMNRVVVGNCFQGVAKYTEGLQPISILMKVDSTLNTSPAKWSVKRVSTPRENVTVLASAAGIVMPPMFVVKGKTFKPLHSFNTVEAPPNYKWTWQAKAWMEDTRGTYGGCHHIGALYEIEAHIDKLKTCTDVLMLWIKKSRRTDKPVRNGQLLIMKGQYGAASVRQQDRSIDLGPPMINSHQLMISRDLLGIFSRLTVTVAVYKYCAFHMLEIFRQELLASAGSGRKWYMEYLDDMQKRKIKSAHVLKRKELLEKLTGLEKKAKLMTKAINSFQDDVDKLAENGNLLFLVKSNNSSHSAKIMETELKGAVRCLEDKSKSFEQ</sequence>
<dbReference type="Proteomes" id="UP001208570">
    <property type="component" value="Unassembled WGS sequence"/>
</dbReference>
<protein>
    <submittedName>
        <fullName evidence="1">Uncharacterized protein</fullName>
    </submittedName>
</protein>
<evidence type="ECO:0000313" key="2">
    <source>
        <dbReference type="Proteomes" id="UP001208570"/>
    </source>
</evidence>
<proteinExistence type="predicted"/>
<comment type="caution">
    <text evidence="1">The sequence shown here is derived from an EMBL/GenBank/DDBJ whole genome shotgun (WGS) entry which is preliminary data.</text>
</comment>
<name>A0AAD9N4N4_9ANNE</name>
<evidence type="ECO:0000313" key="1">
    <source>
        <dbReference type="EMBL" id="KAK2154164.1"/>
    </source>
</evidence>
<organism evidence="1 2">
    <name type="scientific">Paralvinella palmiformis</name>
    <dbReference type="NCBI Taxonomy" id="53620"/>
    <lineage>
        <taxon>Eukaryota</taxon>
        <taxon>Metazoa</taxon>
        <taxon>Spiralia</taxon>
        <taxon>Lophotrochozoa</taxon>
        <taxon>Annelida</taxon>
        <taxon>Polychaeta</taxon>
        <taxon>Sedentaria</taxon>
        <taxon>Canalipalpata</taxon>
        <taxon>Terebellida</taxon>
        <taxon>Terebelliformia</taxon>
        <taxon>Alvinellidae</taxon>
        <taxon>Paralvinella</taxon>
    </lineage>
</organism>
<gene>
    <name evidence="1" type="ORF">LSH36_275g06006</name>
</gene>
<reference evidence="1" key="1">
    <citation type="journal article" date="2023" name="Mol. Biol. Evol.">
        <title>Third-Generation Sequencing Reveals the Adaptive Role of the Epigenome in Three Deep-Sea Polychaetes.</title>
        <authorList>
            <person name="Perez M."/>
            <person name="Aroh O."/>
            <person name="Sun Y."/>
            <person name="Lan Y."/>
            <person name="Juniper S.K."/>
            <person name="Young C.R."/>
            <person name="Angers B."/>
            <person name="Qian P.Y."/>
        </authorList>
    </citation>
    <scope>NUCLEOTIDE SEQUENCE</scope>
    <source>
        <strain evidence="1">P08H-3</strain>
    </source>
</reference>
<accession>A0AAD9N4N4</accession>
<dbReference type="EMBL" id="JAODUP010000275">
    <property type="protein sequence ID" value="KAK2154164.1"/>
    <property type="molecule type" value="Genomic_DNA"/>
</dbReference>
<keyword evidence="2" id="KW-1185">Reference proteome</keyword>